<sequence length="35" mass="4182">PFLRKIPILDLFFSKKTTFEQETELVVFITPRIVD</sequence>
<dbReference type="Pfam" id="PF00263">
    <property type="entry name" value="Secretin"/>
    <property type="match status" value="1"/>
</dbReference>
<evidence type="ECO:0000313" key="2">
    <source>
        <dbReference type="EMBL" id="GAH96729.1"/>
    </source>
</evidence>
<protein>
    <recommendedName>
        <fullName evidence="1">Type II/III secretion system secretin-like domain-containing protein</fullName>
    </recommendedName>
</protein>
<feature type="non-terminal residue" evidence="2">
    <location>
        <position position="1"/>
    </location>
</feature>
<dbReference type="EMBL" id="BARU01045802">
    <property type="protein sequence ID" value="GAH96729.1"/>
    <property type="molecule type" value="Genomic_DNA"/>
</dbReference>
<name>X1L2Q8_9ZZZZ</name>
<comment type="caution">
    <text evidence="2">The sequence shown here is derived from an EMBL/GenBank/DDBJ whole genome shotgun (WGS) entry which is preliminary data.</text>
</comment>
<dbReference type="GO" id="GO:0009306">
    <property type="term" value="P:protein secretion"/>
    <property type="evidence" value="ECO:0007669"/>
    <property type="project" value="InterPro"/>
</dbReference>
<proteinExistence type="predicted"/>
<reference evidence="2" key="1">
    <citation type="journal article" date="2014" name="Front. Microbiol.">
        <title>High frequency of phylogenetically diverse reductive dehalogenase-homologous genes in deep subseafloor sedimentary metagenomes.</title>
        <authorList>
            <person name="Kawai M."/>
            <person name="Futagami T."/>
            <person name="Toyoda A."/>
            <person name="Takaki Y."/>
            <person name="Nishi S."/>
            <person name="Hori S."/>
            <person name="Arai W."/>
            <person name="Tsubouchi T."/>
            <person name="Morono Y."/>
            <person name="Uchiyama I."/>
            <person name="Ito T."/>
            <person name="Fujiyama A."/>
            <person name="Inagaki F."/>
            <person name="Takami H."/>
        </authorList>
    </citation>
    <scope>NUCLEOTIDE SEQUENCE</scope>
    <source>
        <strain evidence="2">Expedition CK06-06</strain>
    </source>
</reference>
<feature type="domain" description="Type II/III secretion system secretin-like" evidence="1">
    <location>
        <begin position="1"/>
        <end position="35"/>
    </location>
</feature>
<gene>
    <name evidence="2" type="ORF">S03H2_69353</name>
</gene>
<accession>X1L2Q8</accession>
<dbReference type="AlphaFoldDB" id="X1L2Q8"/>
<organism evidence="2">
    <name type="scientific">marine sediment metagenome</name>
    <dbReference type="NCBI Taxonomy" id="412755"/>
    <lineage>
        <taxon>unclassified sequences</taxon>
        <taxon>metagenomes</taxon>
        <taxon>ecological metagenomes</taxon>
    </lineage>
</organism>
<dbReference type="InterPro" id="IPR004846">
    <property type="entry name" value="T2SS/T3SS_dom"/>
</dbReference>
<evidence type="ECO:0000259" key="1">
    <source>
        <dbReference type="Pfam" id="PF00263"/>
    </source>
</evidence>